<feature type="non-terminal residue" evidence="3">
    <location>
        <position position="1"/>
    </location>
</feature>
<sequence length="631" mass="65872">NGCTATTSADIEVPLAFSASATPTDVSCNDDDGNAADGAIAVDVTNGVAPLTYSWTGPGGYTASTEDLSGLSAAGTYNLTITDGNGCTATTSADIEVPLAFSASATPTDVSCNDDDGNAADGAIAVEITNGVAPLTYSWTGPGGYTASTEDLSGLSAAGTYNLTITDGNGCTATTSADIEVPDQLKVNLDKSFDPKCVAAKDGSIEVTASGGTGPYDMVLSSLGTTVESKDNVVSKYTFNNLGEGFYKVVVTDENGCTTEKDLIQISDPLPILGTPTPGDETCFLADGTISLSVSGGSGGYTYSWTKQGDATFSSTSKDLSGLSAGTYDCEIKDSNGCIGLVSDVVINSPINCDHIFPTQTDCQDYSENIDDLSAIVLDAVCLTKGGNLVSNATPGVFFYFGDWIATSTGKVTINIVQTRDNLSVLSPFLVVNSSNVKVQTFDSCNDIKKGTRVTIETDKGSPTGNVSVTFNAVANERYVISVKYDVKSILDKTYGESTYTFGMTIGGNPISGSFGQISAIDCNASPAAAITSETTALKSSITVEEPSFSVAPVPFKDQVTVRYDFEYTSDVKIQFFDLNGSLLRTYTDKQVSNGDETQINIDFALRSNSVYIMRIETDRDSFSKNVMSGN</sequence>
<evidence type="ECO:0000256" key="1">
    <source>
        <dbReference type="ARBA" id="ARBA00022729"/>
    </source>
</evidence>
<feature type="domain" description="Secretion system C-terminal sorting" evidence="2">
    <location>
        <begin position="553"/>
        <end position="626"/>
    </location>
</feature>
<reference evidence="3 4" key="1">
    <citation type="submission" date="2018-04" db="EMBL/GenBank/DDBJ databases">
        <title>Genomic Encyclopedia of Archaeal and Bacterial Type Strains, Phase II (KMG-II): from individual species to whole genera.</title>
        <authorList>
            <person name="Goeker M."/>
        </authorList>
    </citation>
    <scope>NUCLEOTIDE SEQUENCE [LARGE SCALE GENOMIC DNA]</scope>
    <source>
        <strain evidence="3 4">DSM 23082</strain>
    </source>
</reference>
<keyword evidence="1" id="KW-0732">Signal</keyword>
<organism evidence="3 4">
    <name type="scientific">Christiangramia gaetbulicola</name>
    <dbReference type="NCBI Taxonomy" id="703340"/>
    <lineage>
        <taxon>Bacteria</taxon>
        <taxon>Pseudomonadati</taxon>
        <taxon>Bacteroidota</taxon>
        <taxon>Flavobacteriia</taxon>
        <taxon>Flavobacteriales</taxon>
        <taxon>Flavobacteriaceae</taxon>
        <taxon>Christiangramia</taxon>
    </lineage>
</organism>
<evidence type="ECO:0000313" key="3">
    <source>
        <dbReference type="EMBL" id="PTX41913.1"/>
    </source>
</evidence>
<dbReference type="InterPro" id="IPR013783">
    <property type="entry name" value="Ig-like_fold"/>
</dbReference>
<dbReference type="InterPro" id="IPR026444">
    <property type="entry name" value="Secre_tail"/>
</dbReference>
<proteinExistence type="predicted"/>
<gene>
    <name evidence="3" type="ORF">C8P64_2324</name>
</gene>
<dbReference type="Proteomes" id="UP000244174">
    <property type="component" value="Unassembled WGS sequence"/>
</dbReference>
<dbReference type="AlphaFoldDB" id="A0A2T6ADL0"/>
<dbReference type="InterPro" id="IPR025667">
    <property type="entry name" value="SprB_repeat"/>
</dbReference>
<protein>
    <submittedName>
        <fullName evidence="3">Putative secreted protein (Por secretion system target)</fullName>
    </submittedName>
</protein>
<dbReference type="Pfam" id="PF13573">
    <property type="entry name" value="SprB"/>
    <property type="match status" value="4"/>
</dbReference>
<name>A0A2T6ADL0_9FLAO</name>
<dbReference type="Gene3D" id="2.60.40.10">
    <property type="entry name" value="Immunoglobulins"/>
    <property type="match status" value="3"/>
</dbReference>
<keyword evidence="4" id="KW-1185">Reference proteome</keyword>
<evidence type="ECO:0000313" key="4">
    <source>
        <dbReference type="Proteomes" id="UP000244174"/>
    </source>
</evidence>
<evidence type="ECO:0000259" key="2">
    <source>
        <dbReference type="Pfam" id="PF18962"/>
    </source>
</evidence>
<accession>A0A2T6ADL0</accession>
<comment type="caution">
    <text evidence="3">The sequence shown here is derived from an EMBL/GenBank/DDBJ whole genome shotgun (WGS) entry which is preliminary data.</text>
</comment>
<dbReference type="RefSeq" id="WP_211307618.1">
    <property type="nucleotide sequence ID" value="NZ_QBKQ01000003.1"/>
</dbReference>
<dbReference type="EMBL" id="QBKQ01000003">
    <property type="protein sequence ID" value="PTX41913.1"/>
    <property type="molecule type" value="Genomic_DNA"/>
</dbReference>
<dbReference type="Pfam" id="PF18962">
    <property type="entry name" value="Por_Secre_tail"/>
    <property type="match status" value="1"/>
</dbReference>